<organism evidence="1 2">
    <name type="scientific">[Mycobacterium] crassicus</name>
    <dbReference type="NCBI Taxonomy" id="2872309"/>
    <lineage>
        <taxon>Bacteria</taxon>
        <taxon>Bacillati</taxon>
        <taxon>Actinomycetota</taxon>
        <taxon>Actinomycetes</taxon>
        <taxon>Mycobacteriales</taxon>
        <taxon>Mycobacteriaceae</taxon>
        <taxon>Mycolicibacter</taxon>
    </lineage>
</organism>
<accession>A0ABU5XMQ6</accession>
<dbReference type="RefSeq" id="WP_225405558.1">
    <property type="nucleotide sequence ID" value="NZ_JAYJJR010000017.1"/>
</dbReference>
<gene>
    <name evidence="1" type="ORF">K6T79_21330</name>
</gene>
<proteinExistence type="predicted"/>
<evidence type="ECO:0000313" key="2">
    <source>
        <dbReference type="Proteomes" id="UP001299596"/>
    </source>
</evidence>
<keyword evidence="2" id="KW-1185">Reference proteome</keyword>
<evidence type="ECO:0000313" key="1">
    <source>
        <dbReference type="EMBL" id="MEB3023571.1"/>
    </source>
</evidence>
<sequence length="293" mass="31518">MNDATELAFGLELMHQLAMKERPDSSPPDTSPRFKGVLSVLDQFLSVPELDQNRSIEPRPSVCGASFSTESDALNQWVRYGAGGGFAIGIKGGFLRDVPYAVVDPIGSGIEEFPCSFAEIKYGEKARGIIDGLPFLIPGSSDALAAAFGVAGLVSLAKAVWDGLRDPEHKLKLPPHPAGPLIATATVAAAQCKDGAFSDEKEWRLLVGGNSERFADLLLNDAYPLNFRQKGDRLVPYRKVVVRNPEEGAVISELVVGPGPDQARVVHAAQRLLIANGHDPRVVHASKTPYRGW</sequence>
<dbReference type="Proteomes" id="UP001299596">
    <property type="component" value="Unassembled WGS sequence"/>
</dbReference>
<name>A0ABU5XMQ6_9MYCO</name>
<protein>
    <submittedName>
        <fullName evidence="1">DUF2971 domain-containing protein</fullName>
    </submittedName>
</protein>
<reference evidence="1 2" key="1">
    <citation type="submission" date="2023-12" db="EMBL/GenBank/DDBJ databases">
        <title>Description of new species of Mycobacterium terrae complex isolated from sewage at the Sao Paulo Zoological Park Foundation in Brazil.</title>
        <authorList>
            <person name="Romagnoli C.L."/>
            <person name="Conceicao E.C."/>
            <person name="Machado E."/>
            <person name="Barreto L.B.P.F."/>
            <person name="Sharma A."/>
            <person name="Silva N.M."/>
            <person name="Marques L.E."/>
            <person name="Juliana M.A."/>
            <person name="Lourenco M.C.S."/>
            <person name="Digiampietri L.A."/>
            <person name="Suffys P.N."/>
            <person name="Viana-Niero C."/>
        </authorList>
    </citation>
    <scope>NUCLEOTIDE SEQUENCE [LARGE SCALE GENOMIC DNA]</scope>
    <source>
        <strain evidence="1 2">MYC098</strain>
    </source>
</reference>
<comment type="caution">
    <text evidence="1">The sequence shown here is derived from an EMBL/GenBank/DDBJ whole genome shotgun (WGS) entry which is preliminary data.</text>
</comment>
<dbReference type="EMBL" id="JAYJJR010000017">
    <property type="protein sequence ID" value="MEB3023571.1"/>
    <property type="molecule type" value="Genomic_DNA"/>
</dbReference>